<dbReference type="PANTHER" id="PTHR36700">
    <property type="entry name" value="CRISPR SYSTEM CMR SUBUNIT CMR4"/>
    <property type="match status" value="1"/>
</dbReference>
<dbReference type="Proteomes" id="UP000285961">
    <property type="component" value="Unassembled WGS sequence"/>
</dbReference>
<protein>
    <submittedName>
        <fullName evidence="3">Type III-B CRISPR module RAMP protein Cmr4</fullName>
    </submittedName>
</protein>
<evidence type="ECO:0000256" key="1">
    <source>
        <dbReference type="ARBA" id="ARBA00023118"/>
    </source>
</evidence>
<evidence type="ECO:0000313" key="4">
    <source>
        <dbReference type="Proteomes" id="UP000285961"/>
    </source>
</evidence>
<evidence type="ECO:0000313" key="3">
    <source>
        <dbReference type="EMBL" id="RJP72908.1"/>
    </source>
</evidence>
<keyword evidence="1" id="KW-0051">Antiviral defense</keyword>
<sequence>MAANEIETLSPGLQKTFYALSLDPIHVGTGGSRLGRVDNMIVRDAGTNLPKIPGTSIAGVARACTAMKVTIEGNQNKFPNCAGKGGAGGDNHCGDKENCPVCATYGYSKGGEKLSFQGLAQFYDARILFFPVYTMYGPRWITSRSILEDAGFTVEAPGLEDNQVAYHENAQTTPNDINIGWLMMKKCDDKPLKFTNTPDDYGPISQEDELKSILKHLVLVPNDLIHILVNDNLEVRTSVSINPATGAAESGALFDYEAIPRATVFWFDVFCNKPEFFGIRKPVTWVMGNVEDGLAYLRWLGIGAMNTRGMGRMKILNFE</sequence>
<dbReference type="InterPro" id="IPR005537">
    <property type="entry name" value="RAMP_III_fam"/>
</dbReference>
<reference evidence="3 4" key="1">
    <citation type="journal article" date="2017" name="ISME J.">
        <title>Energy and carbon metabolisms in a deep terrestrial subsurface fluid microbial community.</title>
        <authorList>
            <person name="Momper L."/>
            <person name="Jungbluth S.P."/>
            <person name="Lee M.D."/>
            <person name="Amend J.P."/>
        </authorList>
    </citation>
    <scope>NUCLEOTIDE SEQUENCE [LARGE SCALE GENOMIC DNA]</scope>
    <source>
        <strain evidence="3">SURF_17</strain>
    </source>
</reference>
<evidence type="ECO:0000259" key="2">
    <source>
        <dbReference type="Pfam" id="PF03787"/>
    </source>
</evidence>
<dbReference type="InterPro" id="IPR013410">
    <property type="entry name" value="CRISPR-assoc_RAMP_Cmr4"/>
</dbReference>
<dbReference type="NCBIfam" id="TIGR02580">
    <property type="entry name" value="cas_RAMP_Cmr4"/>
    <property type="match status" value="1"/>
</dbReference>
<feature type="domain" description="CRISPR type III-associated protein" evidence="2">
    <location>
        <begin position="22"/>
        <end position="314"/>
    </location>
</feature>
<organism evidence="3 4">
    <name type="scientific">Candidatus Abyssobacteria bacterium SURF_17</name>
    <dbReference type="NCBI Taxonomy" id="2093361"/>
    <lineage>
        <taxon>Bacteria</taxon>
        <taxon>Pseudomonadati</taxon>
        <taxon>Candidatus Hydrogenedentota</taxon>
        <taxon>Candidatus Abyssobacteria</taxon>
    </lineage>
</organism>
<name>A0A419F386_9BACT</name>
<dbReference type="PANTHER" id="PTHR36700:SF1">
    <property type="entry name" value="CRISPR SYSTEM CMR SUBUNIT CMR4"/>
    <property type="match status" value="1"/>
</dbReference>
<dbReference type="AlphaFoldDB" id="A0A419F386"/>
<comment type="caution">
    <text evidence="3">The sequence shown here is derived from an EMBL/GenBank/DDBJ whole genome shotgun (WGS) entry which is preliminary data.</text>
</comment>
<gene>
    <name evidence="3" type="primary">cmr4</name>
    <name evidence="3" type="ORF">C4532_05155</name>
</gene>
<dbReference type="EMBL" id="QZKI01000035">
    <property type="protein sequence ID" value="RJP72908.1"/>
    <property type="molecule type" value="Genomic_DNA"/>
</dbReference>
<accession>A0A419F386</accession>
<dbReference type="Pfam" id="PF03787">
    <property type="entry name" value="RAMPs"/>
    <property type="match status" value="1"/>
</dbReference>
<proteinExistence type="predicted"/>
<dbReference type="GO" id="GO:0051607">
    <property type="term" value="P:defense response to virus"/>
    <property type="evidence" value="ECO:0007669"/>
    <property type="project" value="UniProtKB-KW"/>
</dbReference>